<evidence type="ECO:0000313" key="5">
    <source>
        <dbReference type="Proteomes" id="UP001569904"/>
    </source>
</evidence>
<feature type="repeat" description="TPR" evidence="1">
    <location>
        <begin position="40"/>
        <end position="73"/>
    </location>
</feature>
<dbReference type="Gene3D" id="1.25.40.10">
    <property type="entry name" value="Tetratricopeptide repeat domain"/>
    <property type="match status" value="9"/>
</dbReference>
<name>A0ABV4QRU8_9ACTN</name>
<feature type="region of interest" description="Disordered" evidence="2">
    <location>
        <begin position="1407"/>
        <end position="1426"/>
    </location>
</feature>
<feature type="repeat" description="TPR" evidence="1">
    <location>
        <begin position="447"/>
        <end position="480"/>
    </location>
</feature>
<dbReference type="PROSITE" id="PS50293">
    <property type="entry name" value="TPR_REGION"/>
    <property type="match status" value="1"/>
</dbReference>
<keyword evidence="3" id="KW-0812">Transmembrane</keyword>
<feature type="transmembrane region" description="Helical" evidence="3">
    <location>
        <begin position="1314"/>
        <end position="1337"/>
    </location>
</feature>
<reference evidence="4 5" key="1">
    <citation type="submission" date="2023-11" db="EMBL/GenBank/DDBJ databases">
        <title>Actinomadura monticuli sp. nov., isolated from volcanic ash.</title>
        <authorList>
            <person name="Lee S.D."/>
            <person name="Yang H."/>
            <person name="Kim I.S."/>
        </authorList>
    </citation>
    <scope>NUCLEOTIDE SEQUENCE [LARGE SCALE GENOMIC DNA]</scope>
    <source>
        <strain evidence="4 5">DSM 45346</strain>
    </source>
</reference>
<evidence type="ECO:0000313" key="4">
    <source>
        <dbReference type="EMBL" id="MFA1553295.1"/>
    </source>
</evidence>
<keyword evidence="1" id="KW-0802">TPR repeat</keyword>
<dbReference type="Pfam" id="PF13414">
    <property type="entry name" value="TPR_11"/>
    <property type="match status" value="1"/>
</dbReference>
<comment type="caution">
    <text evidence="4">The sequence shown here is derived from an EMBL/GenBank/DDBJ whole genome shotgun (WGS) entry which is preliminary data.</text>
</comment>
<evidence type="ECO:0000256" key="1">
    <source>
        <dbReference type="PROSITE-ProRule" id="PRU00339"/>
    </source>
</evidence>
<dbReference type="PANTHER" id="PTHR12558:SF13">
    <property type="entry name" value="CELL DIVISION CYCLE PROTEIN 27 HOMOLOG"/>
    <property type="match status" value="1"/>
</dbReference>
<dbReference type="Pfam" id="PF13432">
    <property type="entry name" value="TPR_16"/>
    <property type="match status" value="8"/>
</dbReference>
<protein>
    <submittedName>
        <fullName evidence="4">Tetratricopeptide repeat protein</fullName>
    </submittedName>
</protein>
<dbReference type="RefSeq" id="WP_371939695.1">
    <property type="nucleotide sequence ID" value="NZ_JAXCEH010000003.1"/>
</dbReference>
<dbReference type="PANTHER" id="PTHR12558">
    <property type="entry name" value="CELL DIVISION CYCLE 16,23,27"/>
    <property type="match status" value="1"/>
</dbReference>
<feature type="transmembrane region" description="Helical" evidence="3">
    <location>
        <begin position="1344"/>
        <end position="1367"/>
    </location>
</feature>
<keyword evidence="3" id="KW-1133">Transmembrane helix</keyword>
<evidence type="ECO:0000256" key="3">
    <source>
        <dbReference type="SAM" id="Phobius"/>
    </source>
</evidence>
<gene>
    <name evidence="4" type="ORF">SM436_06290</name>
</gene>
<sequence length="1426" mass="159736">MTSELERDLPAGFHRHRSRCEYAEAEAELRAAAGTGAGEADLELGWGRLEFDRRDHPAALRHFVRAVEVDPSCDEAVAWRVAALGRLYHFEEARRVAEEGLRDFPGSAHIGVALGRVFDEWENPVEALVNFDRVLEGHPEDEKALEWRVFELLMLNRYTESESAAEAALALYPDSPGILDSAARLYATRHQYDSALECYDKVLRVHPDEEDALRGRIRTLRGASRYDEARAAAEDAAGVLPGSADIWLQWSYIEEDAGDLARALELAVHATRLAPRSEDAHGQRVDVLRKLHRHAEADEVADRAIEALPRSPGLLAVRAWSRSGAGRYEEMLADCERALEIHDRHAIALDGRATALRKLRRYAEAGTAIAEAVRALPHSSRLHNEWGLLLDDRQRYAEALKRFDIAADVDPFNLFALRWRIVELRKMGRFAEAHEAADVALERGPTVLLYAEIGNLYAEQDRFTEALTEYRRALDLDPGYGYAHGQLGYVLRRLRRFREAEEAARKAIERLPHDAHQRWSLGWAYISQDLDEAGLAEFRRAVELDPDDAWFQAQVGQALWYLNRYGEAESFIRDALRTQPDNVDLRSQLGQILLYQHRYDAALEEFTRAEGAEVSDLTAMRIATLRAAGLYEEAEVLARDAVRRRPDIAALYTELRLVYSDRGRYAEAEATLRDGMRVLPASAELTYALFDLYEWLGRHEEVVAECERLLAENPQQVDPARIRIDNLETLRRYPEAIQAAEEALSRHPSLAPFAVQLGWLHYERGEYDEALAAFERAAGMEPSRWACYGRANTLAKLGRHGEAVMLLRAEIGLRPNYAQTWTELADVCEDEGRYEDALGAAEQATRVDPYNRPAVEARLVALRHLQRWDEAESVAREALDRIPRNPELTIALGRVLDDQNRYVEALAQYDRALELKPMLNTALVAKSSTLRSLRRFAEAEHAISPAIERYPIFTFLRAELGWIHRDQGRRGEACRVFERLREAAVSPAKRAEACIGLGWVAFTGDDHQTAARHFREACAADARSRDAKVGLAWALAGQDDKERWAEAERLCLDVLGTRPDDLLAHTCLGVLYYRRGEYAAAEHHLRRTIELDPYDGGYVDLGALYVQLGRFTEAEELLGKALDRDWYDAQAHIEYGNLCLQWEGDEAEVAARGRQAVRHFRQALSISPASAPAAIGLAIGLTRAPGDFPAAERVLRDAIDRIGDGPSRAGLLLALARLLIERGDLTQRPELYREAVTTAQEAIDRAGTEAEAHFVAGVAMYKVGASDEVRARPFYRRRAVRYLRECVRRDPAHVEGRRLLLLARENLKTARGGAVGSFVMTVVAMSLLITMWVSLFFSDRITTVMLTTLTPVLVGLVALGFVLPLLVRLKLPGGVEADLSASLQQVSSGPTGDMSIGPGRIGGQGGETMSMAPFPAGPRGQLPRLE</sequence>
<dbReference type="SUPFAM" id="SSF48452">
    <property type="entry name" value="TPR-like"/>
    <property type="match status" value="6"/>
</dbReference>
<dbReference type="Proteomes" id="UP001569904">
    <property type="component" value="Unassembled WGS sequence"/>
</dbReference>
<dbReference type="InterPro" id="IPR011990">
    <property type="entry name" value="TPR-like_helical_dom_sf"/>
</dbReference>
<dbReference type="SMART" id="SM00028">
    <property type="entry name" value="TPR"/>
    <property type="match status" value="22"/>
</dbReference>
<feature type="repeat" description="TPR" evidence="1">
    <location>
        <begin position="515"/>
        <end position="548"/>
    </location>
</feature>
<feature type="repeat" description="TPR" evidence="1">
    <location>
        <begin position="176"/>
        <end position="209"/>
    </location>
</feature>
<feature type="repeat" description="TPR" evidence="1">
    <location>
        <begin position="886"/>
        <end position="919"/>
    </location>
</feature>
<dbReference type="PROSITE" id="PS50005">
    <property type="entry name" value="TPR"/>
    <property type="match status" value="9"/>
</dbReference>
<keyword evidence="3" id="KW-0472">Membrane</keyword>
<feature type="repeat" description="TPR" evidence="1">
    <location>
        <begin position="751"/>
        <end position="784"/>
    </location>
</feature>
<proteinExistence type="predicted"/>
<evidence type="ECO:0000256" key="2">
    <source>
        <dbReference type="SAM" id="MobiDB-lite"/>
    </source>
</evidence>
<dbReference type="InterPro" id="IPR019734">
    <property type="entry name" value="TPR_rpt"/>
</dbReference>
<feature type="repeat" description="TPR" evidence="1">
    <location>
        <begin position="1062"/>
        <end position="1095"/>
    </location>
</feature>
<feature type="repeat" description="TPR" evidence="1">
    <location>
        <begin position="481"/>
        <end position="514"/>
    </location>
</feature>
<organism evidence="4 5">
    <name type="scientific">Actinomadura chokoriensis</name>
    <dbReference type="NCBI Taxonomy" id="454156"/>
    <lineage>
        <taxon>Bacteria</taxon>
        <taxon>Bacillati</taxon>
        <taxon>Actinomycetota</taxon>
        <taxon>Actinomycetes</taxon>
        <taxon>Streptosporangiales</taxon>
        <taxon>Thermomonosporaceae</taxon>
        <taxon>Actinomadura</taxon>
    </lineage>
</organism>
<accession>A0ABV4QRU8</accession>
<keyword evidence="5" id="KW-1185">Reference proteome</keyword>
<dbReference type="EMBL" id="JAXCEH010000003">
    <property type="protein sequence ID" value="MFA1553295.1"/>
    <property type="molecule type" value="Genomic_DNA"/>
</dbReference>
<feature type="repeat" description="TPR" evidence="1">
    <location>
        <begin position="818"/>
        <end position="851"/>
    </location>
</feature>